<protein>
    <submittedName>
        <fullName evidence="2">Uncharacterized protein</fullName>
    </submittedName>
</protein>
<reference evidence="2 3" key="1">
    <citation type="journal article" date="2021" name="Genome Biol.">
        <title>AFLAP: assembly-free linkage analysis pipeline using k-mers from genome sequencing data.</title>
        <authorList>
            <person name="Fletcher K."/>
            <person name="Zhang L."/>
            <person name="Gil J."/>
            <person name="Han R."/>
            <person name="Cavanaugh K."/>
            <person name="Michelmore R."/>
        </authorList>
    </citation>
    <scope>NUCLEOTIDE SEQUENCE [LARGE SCALE GENOMIC DNA]</scope>
    <source>
        <strain evidence="2 3">SF5</strain>
    </source>
</reference>
<evidence type="ECO:0000313" key="3">
    <source>
        <dbReference type="Proteomes" id="UP000294530"/>
    </source>
</evidence>
<comment type="caution">
    <text evidence="2">The sequence shown here is derived from an EMBL/GenBank/DDBJ whole genome shotgun (WGS) entry which is preliminary data.</text>
</comment>
<sequence length="155" mass="17699">MESRKRPLADDGKRPVSIGGKRNRYLDSGGHGGSARVTQLVHFLGSPVNSSSLSQTQELAKRLSAELPSALPTNCTLKATRAWLDQWMQQITILKSRKVAGNLGDSADFWKRIRVKKYRNDDISRLYDPILRMEFSHYILRAHLYHVTIGELFYR</sequence>
<organism evidence="2 3">
    <name type="scientific">Bremia lactucae</name>
    <name type="common">Lettuce downy mildew</name>
    <dbReference type="NCBI Taxonomy" id="4779"/>
    <lineage>
        <taxon>Eukaryota</taxon>
        <taxon>Sar</taxon>
        <taxon>Stramenopiles</taxon>
        <taxon>Oomycota</taxon>
        <taxon>Peronosporomycetes</taxon>
        <taxon>Peronosporales</taxon>
        <taxon>Peronosporaceae</taxon>
        <taxon>Bremia</taxon>
    </lineage>
</organism>
<dbReference type="GeneID" id="94350928"/>
<feature type="region of interest" description="Disordered" evidence="1">
    <location>
        <begin position="1"/>
        <end position="31"/>
    </location>
</feature>
<dbReference type="AlphaFoldDB" id="A0A976FFL6"/>
<keyword evidence="3" id="KW-1185">Reference proteome</keyword>
<gene>
    <name evidence="2" type="ORF">CCR75_007194</name>
</gene>
<dbReference type="Proteomes" id="UP000294530">
    <property type="component" value="Unassembled WGS sequence"/>
</dbReference>
<dbReference type="EMBL" id="SHOA02000013">
    <property type="protein sequence ID" value="TDH65795.1"/>
    <property type="molecule type" value="Genomic_DNA"/>
</dbReference>
<feature type="compositionally biased region" description="Basic and acidic residues" evidence="1">
    <location>
        <begin position="1"/>
        <end position="14"/>
    </location>
</feature>
<name>A0A976FFL6_BRELC</name>
<proteinExistence type="predicted"/>
<dbReference type="KEGG" id="blac:94350928"/>
<dbReference type="RefSeq" id="XP_067815294.1">
    <property type="nucleotide sequence ID" value="XM_067965257.1"/>
</dbReference>
<evidence type="ECO:0000256" key="1">
    <source>
        <dbReference type="SAM" id="MobiDB-lite"/>
    </source>
</evidence>
<evidence type="ECO:0000313" key="2">
    <source>
        <dbReference type="EMBL" id="TDH65795.1"/>
    </source>
</evidence>
<accession>A0A976FFL6</accession>